<proteinExistence type="predicted"/>
<reference evidence="2 3" key="1">
    <citation type="submission" date="2017-06" db="EMBL/GenBank/DDBJ databases">
        <title>Genome sequencing of cyanobaciteial culture collection at National Institute for Environmental Studies (NIES).</title>
        <authorList>
            <person name="Hirose Y."/>
            <person name="Shimura Y."/>
            <person name="Fujisawa T."/>
            <person name="Nakamura Y."/>
            <person name="Kawachi M."/>
        </authorList>
    </citation>
    <scope>NUCLEOTIDE SEQUENCE [LARGE SCALE GENOMIC DNA]</scope>
    <source>
        <strain evidence="2 3">NIES-267</strain>
    </source>
</reference>
<feature type="domain" description="CP12" evidence="1">
    <location>
        <begin position="22"/>
        <end position="92"/>
    </location>
</feature>
<dbReference type="InterPro" id="IPR003823">
    <property type="entry name" value="CP12_dom"/>
</dbReference>
<evidence type="ECO:0000313" key="2">
    <source>
        <dbReference type="EMBL" id="BAY82782.1"/>
    </source>
</evidence>
<protein>
    <recommendedName>
        <fullName evidence="1">CP12 domain-containing protein</fullName>
    </recommendedName>
</protein>
<dbReference type="InterPro" id="IPR039314">
    <property type="entry name" value="CP12-like"/>
</dbReference>
<gene>
    <name evidence="2" type="ORF">NIES267_22660</name>
</gene>
<dbReference type="OrthoDB" id="9553701at2"/>
<dbReference type="PANTHER" id="PTHR33921:SF15">
    <property type="entry name" value="CALVIN CYCLE PROTEIN CP12-2, CHLOROPLASTIC"/>
    <property type="match status" value="1"/>
</dbReference>
<name>A0A1Z4LNH5_9CYAN</name>
<dbReference type="Pfam" id="PF02672">
    <property type="entry name" value="CP12"/>
    <property type="match status" value="1"/>
</dbReference>
<organism evidence="2 3">
    <name type="scientific">Calothrix parasitica NIES-267</name>
    <dbReference type="NCBI Taxonomy" id="1973488"/>
    <lineage>
        <taxon>Bacteria</taxon>
        <taxon>Bacillati</taxon>
        <taxon>Cyanobacteriota</taxon>
        <taxon>Cyanophyceae</taxon>
        <taxon>Nostocales</taxon>
        <taxon>Calotrichaceae</taxon>
        <taxon>Calothrix</taxon>
    </lineage>
</organism>
<accession>A0A1Z4LNH5</accession>
<evidence type="ECO:0000313" key="3">
    <source>
        <dbReference type="Proteomes" id="UP000218418"/>
    </source>
</evidence>
<keyword evidence="3" id="KW-1185">Reference proteome</keyword>
<evidence type="ECO:0000259" key="1">
    <source>
        <dbReference type="SMART" id="SM01093"/>
    </source>
</evidence>
<dbReference type="EMBL" id="AP018227">
    <property type="protein sequence ID" value="BAY82782.1"/>
    <property type="molecule type" value="Genomic_DNA"/>
</dbReference>
<dbReference type="GO" id="GO:0080153">
    <property type="term" value="P:negative regulation of reductive pentose-phosphate cycle"/>
    <property type="evidence" value="ECO:0007669"/>
    <property type="project" value="TreeGrafter"/>
</dbReference>
<dbReference type="PANTHER" id="PTHR33921">
    <property type="entry name" value="CALVIN CYCLE PROTEIN CP12-2, CHLOROPLASTIC"/>
    <property type="match status" value="1"/>
</dbReference>
<dbReference type="SMART" id="SM01093">
    <property type="entry name" value="CP12"/>
    <property type="match status" value="1"/>
</dbReference>
<sequence length="92" mass="9963">MSKNTEVLQTAVNSNGEAGNSLETAIFDALVEARSTCEVNGSNSSECAVAWDIVEELQAEKSHQKQAAKIKSSLENYCATHPNALECRVYDI</sequence>
<dbReference type="Proteomes" id="UP000218418">
    <property type="component" value="Chromosome"/>
</dbReference>
<dbReference type="AlphaFoldDB" id="A0A1Z4LNH5"/>